<reference evidence="1" key="1">
    <citation type="submission" date="2020-08" db="EMBL/GenBank/DDBJ databases">
        <title>Pontibacter sp. SD6 16S ribosomal RNA gene Genome sequencing and assembly.</title>
        <authorList>
            <person name="Kang M."/>
        </authorList>
    </citation>
    <scope>NUCLEOTIDE SEQUENCE</scope>
    <source>
        <strain evidence="1">SD6</strain>
    </source>
</reference>
<dbReference type="Proteomes" id="UP000603640">
    <property type="component" value="Unassembled WGS sequence"/>
</dbReference>
<dbReference type="AlphaFoldDB" id="A0A923N6J1"/>
<gene>
    <name evidence="1" type="ORF">H8S84_12115</name>
</gene>
<organism evidence="1 2">
    <name type="scientific">Pontibacter cellulosilyticus</name>
    <dbReference type="NCBI Taxonomy" id="1720253"/>
    <lineage>
        <taxon>Bacteria</taxon>
        <taxon>Pseudomonadati</taxon>
        <taxon>Bacteroidota</taxon>
        <taxon>Cytophagia</taxon>
        <taxon>Cytophagales</taxon>
        <taxon>Hymenobacteraceae</taxon>
        <taxon>Pontibacter</taxon>
    </lineage>
</organism>
<accession>A0A923N6J1</accession>
<comment type="caution">
    <text evidence="1">The sequence shown here is derived from an EMBL/GenBank/DDBJ whole genome shotgun (WGS) entry which is preliminary data.</text>
</comment>
<name>A0A923N6J1_9BACT</name>
<evidence type="ECO:0000313" key="1">
    <source>
        <dbReference type="EMBL" id="MBC5993583.1"/>
    </source>
</evidence>
<dbReference type="RefSeq" id="WP_187067602.1">
    <property type="nucleotide sequence ID" value="NZ_JACRVF010000003.1"/>
</dbReference>
<sequence length="76" mass="8849">MGKRQVRIFRKDLEKHLPELVQQPAVQVVLRSKVVLAGSLSSINSGKLQLKDFRFNKHEFLPEEVEEIIYDIEAPY</sequence>
<proteinExistence type="predicted"/>
<evidence type="ECO:0000313" key="2">
    <source>
        <dbReference type="Proteomes" id="UP000603640"/>
    </source>
</evidence>
<protein>
    <submittedName>
        <fullName evidence="1">Uncharacterized protein</fullName>
    </submittedName>
</protein>
<keyword evidence="2" id="KW-1185">Reference proteome</keyword>
<dbReference type="EMBL" id="JACRVF010000003">
    <property type="protein sequence ID" value="MBC5993583.1"/>
    <property type="molecule type" value="Genomic_DNA"/>
</dbReference>